<dbReference type="PROSITE" id="PS50110">
    <property type="entry name" value="RESPONSE_REGULATORY"/>
    <property type="match status" value="1"/>
</dbReference>
<feature type="region of interest" description="Disordered" evidence="4">
    <location>
        <begin position="151"/>
        <end position="180"/>
    </location>
</feature>
<dbReference type="InterPro" id="IPR001867">
    <property type="entry name" value="OmpR/PhoB-type_DNA-bd"/>
</dbReference>
<dbReference type="PANTHER" id="PTHR48111:SF50">
    <property type="entry name" value="KDP OPERON TRANSCRIPTIONAL REGULATORY PROTEIN KDPE"/>
    <property type="match status" value="1"/>
</dbReference>
<feature type="domain" description="OmpR/PhoB-type" evidence="6">
    <location>
        <begin position="181"/>
        <end position="280"/>
    </location>
</feature>
<dbReference type="SMART" id="SM00448">
    <property type="entry name" value="REC"/>
    <property type="match status" value="1"/>
</dbReference>
<accession>A0A8T7M9Q2</accession>
<sequence length="285" mass="32103">MTKKILVIEDEVEIGINLCYMLEAAGYEVISAQGGKHGIELARQFLPDLILSDIMMPDIDGYQVLESLRKDPATLAIPVIFLTAKSSHENIRQGMQLGVDDYICKPFTHSELLEAVKARLRRQNSLKASLLMPVSNELYAAANSIKNMLSRAQDEAQTPPVAANSDEPEPEPEAVVPVPPTSRFDFGELIIDFELRNISVNGHEVKLSPHQFNLLHYLVENAGKIVSHRNVLLKVWGPEYEKETQYLHVFISQLRQKIEPNPSNPRYILTERGFGYRFAEPTPIT</sequence>
<organism evidence="7 9">
    <name type="scientific">Candidatus Chlorohelix allophototropha</name>
    <dbReference type="NCBI Taxonomy" id="3003348"/>
    <lineage>
        <taxon>Bacteria</taxon>
        <taxon>Bacillati</taxon>
        <taxon>Chloroflexota</taxon>
        <taxon>Chloroflexia</taxon>
        <taxon>Candidatus Chloroheliales</taxon>
        <taxon>Candidatus Chloroheliaceae</taxon>
        <taxon>Candidatus Chlorohelix</taxon>
    </lineage>
</organism>
<evidence type="ECO:0000256" key="1">
    <source>
        <dbReference type="ARBA" id="ARBA00023125"/>
    </source>
</evidence>
<dbReference type="InterPro" id="IPR011006">
    <property type="entry name" value="CheY-like_superfamily"/>
</dbReference>
<dbReference type="Proteomes" id="UP000521676">
    <property type="component" value="Unassembled WGS sequence"/>
</dbReference>
<dbReference type="Proteomes" id="UP001431572">
    <property type="component" value="Chromosome 2"/>
</dbReference>
<dbReference type="GO" id="GO:0005829">
    <property type="term" value="C:cytosol"/>
    <property type="evidence" value="ECO:0007669"/>
    <property type="project" value="TreeGrafter"/>
</dbReference>
<dbReference type="Pfam" id="PF00486">
    <property type="entry name" value="Trans_reg_C"/>
    <property type="match status" value="1"/>
</dbReference>
<dbReference type="SMART" id="SM00862">
    <property type="entry name" value="Trans_reg_C"/>
    <property type="match status" value="1"/>
</dbReference>
<dbReference type="Gene3D" id="1.10.10.10">
    <property type="entry name" value="Winged helix-like DNA-binding domain superfamily/Winged helix DNA-binding domain"/>
    <property type="match status" value="1"/>
</dbReference>
<evidence type="ECO:0000313" key="8">
    <source>
        <dbReference type="EMBL" id="WJW68725.1"/>
    </source>
</evidence>
<dbReference type="GO" id="GO:0032993">
    <property type="term" value="C:protein-DNA complex"/>
    <property type="evidence" value="ECO:0007669"/>
    <property type="project" value="TreeGrafter"/>
</dbReference>
<dbReference type="EMBL" id="JACATZ010000003">
    <property type="protein sequence ID" value="NWJ48794.1"/>
    <property type="molecule type" value="Genomic_DNA"/>
</dbReference>
<evidence type="ECO:0000313" key="9">
    <source>
        <dbReference type="Proteomes" id="UP000521676"/>
    </source>
</evidence>
<evidence type="ECO:0000259" key="6">
    <source>
        <dbReference type="PROSITE" id="PS51755"/>
    </source>
</evidence>
<dbReference type="AlphaFoldDB" id="A0A8T7M9Q2"/>
<dbReference type="SUPFAM" id="SSF52172">
    <property type="entry name" value="CheY-like"/>
    <property type="match status" value="1"/>
</dbReference>
<proteinExistence type="predicted"/>
<evidence type="ECO:0000259" key="5">
    <source>
        <dbReference type="PROSITE" id="PS50110"/>
    </source>
</evidence>
<dbReference type="SUPFAM" id="SSF46894">
    <property type="entry name" value="C-terminal effector domain of the bipartite response regulators"/>
    <property type="match status" value="1"/>
</dbReference>
<evidence type="ECO:0000313" key="10">
    <source>
        <dbReference type="Proteomes" id="UP001431572"/>
    </source>
</evidence>
<dbReference type="GO" id="GO:0000156">
    <property type="term" value="F:phosphorelay response regulator activity"/>
    <property type="evidence" value="ECO:0007669"/>
    <property type="project" value="TreeGrafter"/>
</dbReference>
<dbReference type="Pfam" id="PF00072">
    <property type="entry name" value="Response_reg"/>
    <property type="match status" value="1"/>
</dbReference>
<keyword evidence="10" id="KW-1185">Reference proteome</keyword>
<reference evidence="8" key="2">
    <citation type="journal article" date="2024" name="Nature">
        <title>Anoxygenic phototroph of the Chloroflexota uses a type I reaction centre.</title>
        <authorList>
            <person name="Tsuji J.M."/>
            <person name="Shaw N.A."/>
            <person name="Nagashima S."/>
            <person name="Venkiteswaran J.J."/>
            <person name="Schiff S.L."/>
            <person name="Watanabe T."/>
            <person name="Fukui M."/>
            <person name="Hanada S."/>
            <person name="Tank M."/>
            <person name="Neufeld J.D."/>
        </authorList>
    </citation>
    <scope>NUCLEOTIDE SEQUENCE</scope>
    <source>
        <strain evidence="8">L227-S17</strain>
    </source>
</reference>
<keyword evidence="2" id="KW-0597">Phosphoprotein</keyword>
<name>A0A8T7M9Q2_9CHLR</name>
<dbReference type="GO" id="GO:0006355">
    <property type="term" value="P:regulation of DNA-templated transcription"/>
    <property type="evidence" value="ECO:0007669"/>
    <property type="project" value="InterPro"/>
</dbReference>
<dbReference type="InterPro" id="IPR036388">
    <property type="entry name" value="WH-like_DNA-bd_sf"/>
</dbReference>
<evidence type="ECO:0000256" key="4">
    <source>
        <dbReference type="SAM" id="MobiDB-lite"/>
    </source>
</evidence>
<dbReference type="InterPro" id="IPR016032">
    <property type="entry name" value="Sig_transdc_resp-reg_C-effctor"/>
</dbReference>
<evidence type="ECO:0000313" key="7">
    <source>
        <dbReference type="EMBL" id="NWJ48794.1"/>
    </source>
</evidence>
<dbReference type="InterPro" id="IPR039420">
    <property type="entry name" value="WalR-like"/>
</dbReference>
<protein>
    <submittedName>
        <fullName evidence="7">Response regulator transcription factor</fullName>
    </submittedName>
</protein>
<dbReference type="CDD" id="cd00383">
    <property type="entry name" value="trans_reg_C"/>
    <property type="match status" value="1"/>
</dbReference>
<feature type="domain" description="Response regulatory" evidence="5">
    <location>
        <begin position="4"/>
        <end position="120"/>
    </location>
</feature>
<dbReference type="Gene3D" id="3.40.50.2300">
    <property type="match status" value="1"/>
</dbReference>
<dbReference type="PROSITE" id="PS51755">
    <property type="entry name" value="OMPR_PHOB"/>
    <property type="match status" value="1"/>
</dbReference>
<evidence type="ECO:0000256" key="3">
    <source>
        <dbReference type="PROSITE-ProRule" id="PRU01091"/>
    </source>
</evidence>
<dbReference type="CDD" id="cd17574">
    <property type="entry name" value="REC_OmpR"/>
    <property type="match status" value="1"/>
</dbReference>
<dbReference type="PANTHER" id="PTHR48111">
    <property type="entry name" value="REGULATOR OF RPOS"/>
    <property type="match status" value="1"/>
</dbReference>
<feature type="DNA-binding region" description="OmpR/PhoB-type" evidence="3">
    <location>
        <begin position="181"/>
        <end position="280"/>
    </location>
</feature>
<feature type="modified residue" description="4-aspartylphosphate" evidence="2">
    <location>
        <position position="53"/>
    </location>
</feature>
<dbReference type="RefSeq" id="WP_341470631.1">
    <property type="nucleotide sequence ID" value="NZ_CP128400.1"/>
</dbReference>
<dbReference type="EMBL" id="CP128400">
    <property type="protein sequence ID" value="WJW68725.1"/>
    <property type="molecule type" value="Genomic_DNA"/>
</dbReference>
<dbReference type="InterPro" id="IPR001789">
    <property type="entry name" value="Sig_transdc_resp-reg_receiver"/>
</dbReference>
<gene>
    <name evidence="7" type="ORF">HXX08_23290</name>
    <name evidence="8" type="ORF">OZ401_004341</name>
</gene>
<dbReference type="GO" id="GO:0000976">
    <property type="term" value="F:transcription cis-regulatory region binding"/>
    <property type="evidence" value="ECO:0007669"/>
    <property type="project" value="TreeGrafter"/>
</dbReference>
<evidence type="ECO:0000256" key="2">
    <source>
        <dbReference type="PROSITE-ProRule" id="PRU00169"/>
    </source>
</evidence>
<keyword evidence="1 3" id="KW-0238">DNA-binding</keyword>
<reference evidence="7 9" key="1">
    <citation type="submission" date="2020-06" db="EMBL/GenBank/DDBJ databases">
        <title>Anoxygenic phototrophic Chloroflexota member uses a Type I reaction center.</title>
        <authorList>
            <person name="Tsuji J.M."/>
            <person name="Shaw N.A."/>
            <person name="Nagashima S."/>
            <person name="Venkiteswaran J."/>
            <person name="Schiff S.L."/>
            <person name="Hanada S."/>
            <person name="Tank M."/>
            <person name="Neufeld J.D."/>
        </authorList>
    </citation>
    <scope>NUCLEOTIDE SEQUENCE [LARGE SCALE GENOMIC DNA]</scope>
    <source>
        <strain evidence="7">L227-S17</strain>
    </source>
</reference>